<dbReference type="EMBL" id="BMAU01021335">
    <property type="protein sequence ID" value="GFY15663.1"/>
    <property type="molecule type" value="Genomic_DNA"/>
</dbReference>
<feature type="region of interest" description="Disordered" evidence="1">
    <location>
        <begin position="90"/>
        <end position="129"/>
    </location>
</feature>
<dbReference type="AlphaFoldDB" id="A0A8X6SZJ3"/>
<keyword evidence="3" id="KW-1185">Reference proteome</keyword>
<accession>A0A8X6SZJ3</accession>
<feature type="compositionally biased region" description="Basic and acidic residues" evidence="1">
    <location>
        <begin position="114"/>
        <end position="129"/>
    </location>
</feature>
<sequence length="129" mass="14601">MTSARGRGAIVYCLNSGSDDSQTGRHNEKRRANAPLTIGEACFKRIMSSFLVLREGDNRNRWRDGQVCPDVGQGIMAPWARRPGCALRRREKRRERGNSCLGWRKGKSPALDGESMRGEPWLERAGRER</sequence>
<comment type="caution">
    <text evidence="2">The sequence shown here is derived from an EMBL/GenBank/DDBJ whole genome shotgun (WGS) entry which is preliminary data.</text>
</comment>
<evidence type="ECO:0000256" key="1">
    <source>
        <dbReference type="SAM" id="MobiDB-lite"/>
    </source>
</evidence>
<protein>
    <submittedName>
        <fullName evidence="2">Uncharacterized protein</fullName>
    </submittedName>
</protein>
<proteinExistence type="predicted"/>
<reference evidence="2" key="1">
    <citation type="submission" date="2020-08" db="EMBL/GenBank/DDBJ databases">
        <title>Multicomponent nature underlies the extraordinary mechanical properties of spider dragline silk.</title>
        <authorList>
            <person name="Kono N."/>
            <person name="Nakamura H."/>
            <person name="Mori M."/>
            <person name="Yoshida Y."/>
            <person name="Ohtoshi R."/>
            <person name="Malay A.D."/>
            <person name="Moran D.A.P."/>
            <person name="Tomita M."/>
            <person name="Numata K."/>
            <person name="Arakawa K."/>
        </authorList>
    </citation>
    <scope>NUCLEOTIDE SEQUENCE</scope>
</reference>
<evidence type="ECO:0000313" key="2">
    <source>
        <dbReference type="EMBL" id="GFY15663.1"/>
    </source>
</evidence>
<organism evidence="2 3">
    <name type="scientific">Trichonephila clavipes</name>
    <name type="common">Golden silk orbweaver</name>
    <name type="synonym">Nephila clavipes</name>
    <dbReference type="NCBI Taxonomy" id="2585209"/>
    <lineage>
        <taxon>Eukaryota</taxon>
        <taxon>Metazoa</taxon>
        <taxon>Ecdysozoa</taxon>
        <taxon>Arthropoda</taxon>
        <taxon>Chelicerata</taxon>
        <taxon>Arachnida</taxon>
        <taxon>Araneae</taxon>
        <taxon>Araneomorphae</taxon>
        <taxon>Entelegynae</taxon>
        <taxon>Araneoidea</taxon>
        <taxon>Nephilidae</taxon>
        <taxon>Trichonephila</taxon>
    </lineage>
</organism>
<evidence type="ECO:0000313" key="3">
    <source>
        <dbReference type="Proteomes" id="UP000887159"/>
    </source>
</evidence>
<dbReference type="Proteomes" id="UP000887159">
    <property type="component" value="Unassembled WGS sequence"/>
</dbReference>
<gene>
    <name evidence="2" type="ORF">TNCV_1283111</name>
</gene>
<name>A0A8X6SZJ3_TRICX</name>